<keyword evidence="2" id="KW-1003">Cell membrane</keyword>
<dbReference type="InterPro" id="IPR051791">
    <property type="entry name" value="Pra-immunoreactive"/>
</dbReference>
<evidence type="ECO:0000256" key="6">
    <source>
        <dbReference type="SAM" id="Phobius"/>
    </source>
</evidence>
<keyword evidence="4 6" id="KW-1133">Transmembrane helix</keyword>
<dbReference type="Pfam" id="PF06271">
    <property type="entry name" value="RDD"/>
    <property type="match status" value="1"/>
</dbReference>
<evidence type="ECO:0000256" key="2">
    <source>
        <dbReference type="ARBA" id="ARBA00022475"/>
    </source>
</evidence>
<protein>
    <submittedName>
        <fullName evidence="8">RDD family membrane protein YckC</fullName>
    </submittedName>
    <submittedName>
        <fullName evidence="9">RDD family protein</fullName>
    </submittedName>
</protein>
<keyword evidence="3 6" id="KW-0812">Transmembrane</keyword>
<accession>A0A4Y7UIY6</accession>
<proteinExistence type="predicted"/>
<comment type="subcellular location">
    <subcellularLocation>
        <location evidence="1">Cell membrane</location>
        <topology evidence="1">Multi-pass membrane protein</topology>
    </subcellularLocation>
</comment>
<feature type="transmembrane region" description="Helical" evidence="6">
    <location>
        <begin position="67"/>
        <end position="84"/>
    </location>
</feature>
<dbReference type="OrthoDB" id="762068at2"/>
<evidence type="ECO:0000313" key="10">
    <source>
        <dbReference type="Proteomes" id="UP000295270"/>
    </source>
</evidence>
<reference evidence="9 11" key="2">
    <citation type="journal article" date="2018" name="Syst. Appl. Microbiol.">
        <title>Flavobacterium circumlabens sp. nov. and Flavobacterium cupreum sp. nov., two psychrotrophic species isolated from Antarctic environmental samples.</title>
        <authorList>
            <person name="Kralova S."/>
            <person name="Busse H.J."/>
            <person name="Svec P."/>
            <person name="Maslanova I."/>
            <person name="Stankova E."/>
            <person name="Bartak M."/>
            <person name="Sedlacek I."/>
        </authorList>
    </citation>
    <scope>NUCLEOTIDE SEQUENCE [LARGE SCALE GENOMIC DNA]</scope>
    <source>
        <strain evidence="9 11">CCM 8828</strain>
    </source>
</reference>
<evidence type="ECO:0000256" key="5">
    <source>
        <dbReference type="ARBA" id="ARBA00023136"/>
    </source>
</evidence>
<evidence type="ECO:0000256" key="4">
    <source>
        <dbReference type="ARBA" id="ARBA00022989"/>
    </source>
</evidence>
<reference evidence="8 10" key="1">
    <citation type="journal article" date="2015" name="Stand. Genomic Sci.">
        <title>Genomic Encyclopedia of Bacterial and Archaeal Type Strains, Phase III: the genomes of soil and plant-associated and newly described type strains.</title>
        <authorList>
            <person name="Whitman W.B."/>
            <person name="Woyke T."/>
            <person name="Klenk H.P."/>
            <person name="Zhou Y."/>
            <person name="Lilburn T.G."/>
            <person name="Beck B.J."/>
            <person name="De Vos P."/>
            <person name="Vandamme P."/>
            <person name="Eisen J.A."/>
            <person name="Garrity G."/>
            <person name="Hugenholtz P."/>
            <person name="Kyrpides N.C."/>
        </authorList>
    </citation>
    <scope>NUCLEOTIDE SEQUENCE [LARGE SCALE GENOMIC DNA]</scope>
    <source>
        <strain evidence="8 10">P5626</strain>
    </source>
</reference>
<name>A0A4Y7UIY6_9FLAO</name>
<evidence type="ECO:0000256" key="3">
    <source>
        <dbReference type="ARBA" id="ARBA00022692"/>
    </source>
</evidence>
<dbReference type="Proteomes" id="UP000295270">
    <property type="component" value="Unassembled WGS sequence"/>
</dbReference>
<dbReference type="GO" id="GO:0005886">
    <property type="term" value="C:plasma membrane"/>
    <property type="evidence" value="ECO:0007669"/>
    <property type="project" value="UniProtKB-SubCell"/>
</dbReference>
<dbReference type="Proteomes" id="UP000298340">
    <property type="component" value="Unassembled WGS sequence"/>
</dbReference>
<dbReference type="PANTHER" id="PTHR36115">
    <property type="entry name" value="PROLINE-RICH ANTIGEN HOMOLOG-RELATED"/>
    <property type="match status" value="1"/>
</dbReference>
<gene>
    <name evidence="9" type="ORF">D0809_02150</name>
    <name evidence="8" type="ORF">EV142_101255</name>
</gene>
<evidence type="ECO:0000313" key="8">
    <source>
        <dbReference type="EMBL" id="TCN60682.1"/>
    </source>
</evidence>
<dbReference type="EMBL" id="QWDN01000001">
    <property type="protein sequence ID" value="TEB45828.1"/>
    <property type="molecule type" value="Genomic_DNA"/>
</dbReference>
<evidence type="ECO:0000256" key="1">
    <source>
        <dbReference type="ARBA" id="ARBA00004651"/>
    </source>
</evidence>
<feature type="domain" description="RDD" evidence="7">
    <location>
        <begin position="17"/>
        <end position="126"/>
    </location>
</feature>
<dbReference type="PANTHER" id="PTHR36115:SF4">
    <property type="entry name" value="MEMBRANE PROTEIN"/>
    <property type="match status" value="1"/>
</dbReference>
<keyword evidence="10" id="KW-1185">Reference proteome</keyword>
<organism evidence="9 11">
    <name type="scientific">Flavobacterium circumlabens</name>
    <dbReference type="NCBI Taxonomy" id="2133765"/>
    <lineage>
        <taxon>Bacteria</taxon>
        <taxon>Pseudomonadati</taxon>
        <taxon>Bacteroidota</taxon>
        <taxon>Flavobacteriia</taxon>
        <taxon>Flavobacteriales</taxon>
        <taxon>Flavobacteriaceae</taxon>
        <taxon>Flavobacterium</taxon>
    </lineage>
</organism>
<comment type="caution">
    <text evidence="9">The sequence shown here is derived from an EMBL/GenBank/DDBJ whole genome shotgun (WGS) entry which is preliminary data.</text>
</comment>
<evidence type="ECO:0000259" key="7">
    <source>
        <dbReference type="Pfam" id="PF06271"/>
    </source>
</evidence>
<dbReference type="EMBL" id="SLWA01000001">
    <property type="protein sequence ID" value="TCN60682.1"/>
    <property type="molecule type" value="Genomic_DNA"/>
</dbReference>
<evidence type="ECO:0000313" key="11">
    <source>
        <dbReference type="Proteomes" id="UP000298340"/>
    </source>
</evidence>
<feature type="transmembrane region" description="Helical" evidence="6">
    <location>
        <begin position="20"/>
        <end position="47"/>
    </location>
</feature>
<keyword evidence="5 6" id="KW-0472">Membrane</keyword>
<dbReference type="InterPro" id="IPR010432">
    <property type="entry name" value="RDD"/>
</dbReference>
<sequence>MSNSTYILDDKLLVSGGQRFLNYLLDNIFILALIFLLAAFLGFFGSLLGLNGLVDWMGNIGDLEGRILFILFTIIYYTVTEGLFGRSLAKLITGTIVVDENGEKPDFGTILKRSLCRIIPFDGLSFLGSSGRGWHDSMSDTYVVNKKALDEEVKIFHEFNLIGVQEIES</sequence>
<dbReference type="AlphaFoldDB" id="A0A4Y7UIY6"/>
<evidence type="ECO:0000313" key="9">
    <source>
        <dbReference type="EMBL" id="TEB45828.1"/>
    </source>
</evidence>
<dbReference type="RefSeq" id="WP_132031934.1">
    <property type="nucleotide sequence ID" value="NZ_JBDSHJ010000012.1"/>
</dbReference>
<reference evidence="8" key="3">
    <citation type="submission" date="2019-03" db="EMBL/GenBank/DDBJ databases">
        <authorList>
            <person name="Whitman W."/>
            <person name="Huntemann M."/>
            <person name="Clum A."/>
            <person name="Pillay M."/>
            <person name="Palaniappan K."/>
            <person name="Varghese N."/>
            <person name="Mikhailova N."/>
            <person name="Stamatis D."/>
            <person name="Reddy T."/>
            <person name="Daum C."/>
            <person name="Shapiro N."/>
            <person name="Ivanova N."/>
            <person name="Kyrpides N."/>
            <person name="Woyke T."/>
        </authorList>
    </citation>
    <scope>NUCLEOTIDE SEQUENCE</scope>
    <source>
        <strain evidence="8">P5626</strain>
    </source>
</reference>